<proteinExistence type="predicted"/>
<keyword evidence="1" id="KW-0346">Stress response</keyword>
<name>A0ACC3SZ16_LIPKO</name>
<evidence type="ECO:0000313" key="2">
    <source>
        <dbReference type="Proteomes" id="UP001433508"/>
    </source>
</evidence>
<protein>
    <submittedName>
        <fullName evidence="1">Heat shock protein 70 family</fullName>
    </submittedName>
</protein>
<gene>
    <name evidence="1" type="ORF">V1525DRAFT_361892</name>
</gene>
<accession>A0ACC3SZ16</accession>
<comment type="caution">
    <text evidence="1">The sequence shown here is derived from an EMBL/GenBank/DDBJ whole genome shotgun (WGS) entry which is preliminary data.</text>
</comment>
<keyword evidence="2" id="KW-1185">Reference proteome</keyword>
<reference evidence="2" key="1">
    <citation type="journal article" date="2024" name="Front. Bioeng. Biotechnol.">
        <title>Genome-scale model development and genomic sequencing of the oleaginous clade Lipomyces.</title>
        <authorList>
            <person name="Czajka J.J."/>
            <person name="Han Y."/>
            <person name="Kim J."/>
            <person name="Mondo S.J."/>
            <person name="Hofstad B.A."/>
            <person name="Robles A."/>
            <person name="Haridas S."/>
            <person name="Riley R."/>
            <person name="LaButti K."/>
            <person name="Pangilinan J."/>
            <person name="Andreopoulos W."/>
            <person name="Lipzen A."/>
            <person name="Yan J."/>
            <person name="Wang M."/>
            <person name="Ng V."/>
            <person name="Grigoriev I.V."/>
            <person name="Spatafora J.W."/>
            <person name="Magnuson J.K."/>
            <person name="Baker S.E."/>
            <person name="Pomraning K.R."/>
        </authorList>
    </citation>
    <scope>NUCLEOTIDE SEQUENCE [LARGE SCALE GENOMIC DNA]</scope>
    <source>
        <strain evidence="2">CBS 7786</strain>
    </source>
</reference>
<dbReference type="Proteomes" id="UP001433508">
    <property type="component" value="Unassembled WGS sequence"/>
</dbReference>
<evidence type="ECO:0000313" key="1">
    <source>
        <dbReference type="EMBL" id="KAK9236881.1"/>
    </source>
</evidence>
<dbReference type="EMBL" id="MU971378">
    <property type="protein sequence ID" value="KAK9236881.1"/>
    <property type="molecule type" value="Genomic_DNA"/>
</dbReference>
<organism evidence="1 2">
    <name type="scientific">Lipomyces kononenkoae</name>
    <name type="common">Yeast</name>
    <dbReference type="NCBI Taxonomy" id="34357"/>
    <lineage>
        <taxon>Eukaryota</taxon>
        <taxon>Fungi</taxon>
        <taxon>Dikarya</taxon>
        <taxon>Ascomycota</taxon>
        <taxon>Saccharomycotina</taxon>
        <taxon>Lipomycetes</taxon>
        <taxon>Lipomycetales</taxon>
        <taxon>Lipomycetaceae</taxon>
        <taxon>Lipomyces</taxon>
    </lineage>
</organism>
<sequence length="573" mass="61414">MDSVNGADITEGATAVIGISFGNGNSSIAFPAKDGKVDVIANQDGDRSIPSVLAYVGEDEYHGFQGKAQLIRNSQNTVVNFRDFIGKSYAEIDPTYSHRSAHPVEQDGIVGYKIVLSSDEDAQPEFISVAEIARRHLARLKDSAFDFLGKPITGAVIAVPTDFSSSQRQELTKIAEAAGINVLQIIQEPVAALLAYDVANNGIFSEDRIVLVADFGASRSDGAVIAVRGGMYTILATAHNYELGGSALDQSLIDHFAKEFEKKHGIDPRTESARSFAKLAAEAEVTKKTLSASNSATISIESVAGGFDFHSTINRLRYEMLARKVLDNVASFVEELVHKAGLDLLDINEVVLVGGSSHTPKIVSRIESLFPETTKIEAPATSAKALNPAELVARGAAVQASLVQEFEKSDIEESMQPVVTNAPHLSKPIGVVLGDGTFATMLESYTAVPIRKSKTFDAPNDGGDVVIEIWEGESEIITKGVEKPKENGDGHGDNEEDEFDEDDNFEDDEEDEEREKVVKAATKIADVGLKGVKAGAKIEVIINITADMKVNVAVRELGGQAVRGKIESADLVK</sequence>